<dbReference type="STRING" id="303698.A0A1V6T2W5"/>
<dbReference type="EMBL" id="MLKD01000013">
    <property type="protein sequence ID" value="OQE20592.1"/>
    <property type="molecule type" value="Genomic_DNA"/>
</dbReference>
<feature type="compositionally biased region" description="Acidic residues" evidence="1">
    <location>
        <begin position="108"/>
        <end position="123"/>
    </location>
</feature>
<accession>A0A1V6T2W5</accession>
<evidence type="ECO:0000313" key="2">
    <source>
        <dbReference type="EMBL" id="OQE20592.1"/>
    </source>
</evidence>
<evidence type="ECO:0000256" key="1">
    <source>
        <dbReference type="SAM" id="MobiDB-lite"/>
    </source>
</evidence>
<dbReference type="OrthoDB" id="3903267at2759"/>
<evidence type="ECO:0000313" key="3">
    <source>
        <dbReference type="Proteomes" id="UP000191285"/>
    </source>
</evidence>
<comment type="caution">
    <text evidence="2">The sequence shown here is derived from an EMBL/GenBank/DDBJ whole genome shotgun (WGS) entry which is preliminary data.</text>
</comment>
<gene>
    <name evidence="2" type="ORF">PENSTE_c013G04618</name>
</gene>
<proteinExistence type="predicted"/>
<name>A0A1V6T2W5_9EURO</name>
<keyword evidence="3" id="KW-1185">Reference proteome</keyword>
<reference evidence="3" key="1">
    <citation type="journal article" date="2017" name="Nat. Microbiol.">
        <title>Global analysis of biosynthetic gene clusters reveals vast potential of secondary metabolite production in Penicillium species.</title>
        <authorList>
            <person name="Nielsen J.C."/>
            <person name="Grijseels S."/>
            <person name="Prigent S."/>
            <person name="Ji B."/>
            <person name="Dainat J."/>
            <person name="Nielsen K.F."/>
            <person name="Frisvad J.C."/>
            <person name="Workman M."/>
            <person name="Nielsen J."/>
        </authorList>
    </citation>
    <scope>NUCLEOTIDE SEQUENCE [LARGE SCALE GENOMIC DNA]</scope>
    <source>
        <strain evidence="3">IBT 24891</strain>
    </source>
</reference>
<evidence type="ECO:0008006" key="4">
    <source>
        <dbReference type="Google" id="ProtNLM"/>
    </source>
</evidence>
<sequence length="440" mass="48609">MTPRKEPTKARKEKRTLVRWDTDIDAFLLLAIQAACNFAGVKIPWDKVAETMGPKFSEGAIVQHLSKLRGRRLKEGKLVPPPLRRAAGTSKAGSKGTAPNVGGTIDELPVEDDVVDETSDGSDPEYGKPLSKKSKRQEKGRVKKTKYKRKPIARDFSSEESEKACTNAPFLDFNFDEQSEQEEDLPGDECETSSESANVNNEDTLLTSPKPSPGLKTDSRNKRQYKQRQEESDSAEGRNKKIRLKLKEEGHSDMASSAASTPVALGNESMSTPGPTFGIDHKNWNLQTPGDTSSVTPDFFSSPVPYQFPVNPLSYPVVHGHPQPPEWNYSIPQGFPHAPGFPGGQMGSYQNLAGPQHNHQVFPRSHPYSQPQLFSQGPEHHQLLAAQHTAPVMPFYEPPPSPSRARLHGVNPQDLLKSEASPLSMNHILESDDEAWRGNL</sequence>
<feature type="compositionally biased region" description="Basic residues" evidence="1">
    <location>
        <begin position="130"/>
        <end position="151"/>
    </location>
</feature>
<feature type="compositionally biased region" description="Acidic residues" evidence="1">
    <location>
        <begin position="178"/>
        <end position="192"/>
    </location>
</feature>
<dbReference type="AlphaFoldDB" id="A0A1V6T2W5"/>
<feature type="region of interest" description="Disordered" evidence="1">
    <location>
        <begin position="178"/>
        <end position="240"/>
    </location>
</feature>
<feature type="compositionally biased region" description="Polar residues" evidence="1">
    <location>
        <begin position="193"/>
        <end position="209"/>
    </location>
</feature>
<protein>
    <recommendedName>
        <fullName evidence="4">Myb-like domain-containing protein</fullName>
    </recommendedName>
</protein>
<feature type="compositionally biased region" description="Basic and acidic residues" evidence="1">
    <location>
        <begin position="152"/>
        <end position="163"/>
    </location>
</feature>
<feature type="region of interest" description="Disordered" evidence="1">
    <location>
        <begin position="72"/>
        <end position="164"/>
    </location>
</feature>
<feature type="compositionally biased region" description="Basic and acidic residues" evidence="1">
    <location>
        <begin position="217"/>
        <end position="240"/>
    </location>
</feature>
<organism evidence="2 3">
    <name type="scientific">Penicillium steckii</name>
    <dbReference type="NCBI Taxonomy" id="303698"/>
    <lineage>
        <taxon>Eukaryota</taxon>
        <taxon>Fungi</taxon>
        <taxon>Dikarya</taxon>
        <taxon>Ascomycota</taxon>
        <taxon>Pezizomycotina</taxon>
        <taxon>Eurotiomycetes</taxon>
        <taxon>Eurotiomycetidae</taxon>
        <taxon>Eurotiales</taxon>
        <taxon>Aspergillaceae</taxon>
        <taxon>Penicillium</taxon>
    </lineage>
</organism>
<dbReference type="Proteomes" id="UP000191285">
    <property type="component" value="Unassembled WGS sequence"/>
</dbReference>